<keyword evidence="2" id="KW-0863">Zinc-finger</keyword>
<dbReference type="EMBL" id="FYEK01000012">
    <property type="protein sequence ID" value="SNB60721.1"/>
    <property type="molecule type" value="Genomic_DNA"/>
</dbReference>
<keyword evidence="2" id="KW-0479">Metal-binding</keyword>
<sequence>MSKRCEEWLSRISLYLDGELAEHLCRELERHLAECPDCHVIFHTTRRTIELYRRYGRTPMPAEARERLFRVLRLEDLLPQADQAPEGPP</sequence>
<name>A0A212QNB4_9CHLR</name>
<keyword evidence="2" id="KW-0862">Zinc</keyword>
<evidence type="ECO:0000259" key="1">
    <source>
        <dbReference type="Pfam" id="PF13490"/>
    </source>
</evidence>
<dbReference type="Pfam" id="PF13490">
    <property type="entry name" value="zf-HC2"/>
    <property type="match status" value="1"/>
</dbReference>
<dbReference type="AlphaFoldDB" id="A0A212QNB4"/>
<organism evidence="2 3">
    <name type="scientific">Thermoflexus hugenholtzii JAD2</name>
    <dbReference type="NCBI Taxonomy" id="877466"/>
    <lineage>
        <taxon>Bacteria</taxon>
        <taxon>Bacillati</taxon>
        <taxon>Chloroflexota</taxon>
        <taxon>Thermoflexia</taxon>
        <taxon>Thermoflexales</taxon>
        <taxon>Thermoflexaceae</taxon>
        <taxon>Thermoflexus</taxon>
    </lineage>
</organism>
<gene>
    <name evidence="2" type="ORF">SAMN02746019_00025870</name>
</gene>
<dbReference type="InterPro" id="IPR041916">
    <property type="entry name" value="Anti_sigma_zinc_sf"/>
</dbReference>
<keyword evidence="3" id="KW-1185">Reference proteome</keyword>
<evidence type="ECO:0000313" key="2">
    <source>
        <dbReference type="EMBL" id="SNB60721.1"/>
    </source>
</evidence>
<feature type="domain" description="Putative zinc-finger" evidence="1">
    <location>
        <begin position="5"/>
        <end position="39"/>
    </location>
</feature>
<evidence type="ECO:0000313" key="3">
    <source>
        <dbReference type="Proteomes" id="UP000197025"/>
    </source>
</evidence>
<protein>
    <submittedName>
        <fullName evidence="2">Putative zinc-finger</fullName>
    </submittedName>
</protein>
<proteinExistence type="predicted"/>
<dbReference type="InterPro" id="IPR027383">
    <property type="entry name" value="Znf_put"/>
</dbReference>
<dbReference type="Gene3D" id="1.10.10.1320">
    <property type="entry name" value="Anti-sigma factor, zinc-finger domain"/>
    <property type="match status" value="1"/>
</dbReference>
<dbReference type="RefSeq" id="WP_200808064.1">
    <property type="nucleotide sequence ID" value="NZ_FYEK01000012.1"/>
</dbReference>
<dbReference type="InParanoid" id="A0A212QNB4"/>
<dbReference type="Proteomes" id="UP000197025">
    <property type="component" value="Unassembled WGS sequence"/>
</dbReference>
<reference evidence="3" key="1">
    <citation type="submission" date="2017-06" db="EMBL/GenBank/DDBJ databases">
        <authorList>
            <person name="Varghese N."/>
            <person name="Submissions S."/>
        </authorList>
    </citation>
    <scope>NUCLEOTIDE SEQUENCE [LARGE SCALE GENOMIC DNA]</scope>
    <source>
        <strain evidence="3">JAD2</strain>
    </source>
</reference>
<dbReference type="GO" id="GO:0008270">
    <property type="term" value="F:zinc ion binding"/>
    <property type="evidence" value="ECO:0007669"/>
    <property type="project" value="UniProtKB-KW"/>
</dbReference>
<accession>A0A212QNB4</accession>